<protein>
    <submittedName>
        <fullName evidence="1">Uncharacterized protein</fullName>
    </submittedName>
</protein>
<dbReference type="EMBL" id="BARS01019722">
    <property type="protein sequence ID" value="GAF94022.1"/>
    <property type="molecule type" value="Genomic_DNA"/>
</dbReference>
<name>X0U0U2_9ZZZZ</name>
<gene>
    <name evidence="1" type="ORF">S01H1_31908</name>
</gene>
<comment type="caution">
    <text evidence="1">The sequence shown here is derived from an EMBL/GenBank/DDBJ whole genome shotgun (WGS) entry which is preliminary data.</text>
</comment>
<dbReference type="AlphaFoldDB" id="X0U0U2"/>
<reference evidence="1" key="1">
    <citation type="journal article" date="2014" name="Front. Microbiol.">
        <title>High frequency of phylogenetically diverse reductive dehalogenase-homologous genes in deep subseafloor sedimentary metagenomes.</title>
        <authorList>
            <person name="Kawai M."/>
            <person name="Futagami T."/>
            <person name="Toyoda A."/>
            <person name="Takaki Y."/>
            <person name="Nishi S."/>
            <person name="Hori S."/>
            <person name="Arai W."/>
            <person name="Tsubouchi T."/>
            <person name="Morono Y."/>
            <person name="Uchiyama I."/>
            <person name="Ito T."/>
            <person name="Fujiyama A."/>
            <person name="Inagaki F."/>
            <person name="Takami H."/>
        </authorList>
    </citation>
    <scope>NUCLEOTIDE SEQUENCE</scope>
    <source>
        <strain evidence="1">Expedition CK06-06</strain>
    </source>
</reference>
<evidence type="ECO:0000313" key="1">
    <source>
        <dbReference type="EMBL" id="GAF94022.1"/>
    </source>
</evidence>
<accession>X0U0U2</accession>
<proteinExistence type="predicted"/>
<organism evidence="1">
    <name type="scientific">marine sediment metagenome</name>
    <dbReference type="NCBI Taxonomy" id="412755"/>
    <lineage>
        <taxon>unclassified sequences</taxon>
        <taxon>metagenomes</taxon>
        <taxon>ecological metagenomes</taxon>
    </lineage>
</organism>
<sequence>MEKIIMTTKINCPEHGAMLCYGQHGDIRIYRCELVNGTHREIWVHKIEVKPHLYLKSKEGKSIKTKLV</sequence>